<proteinExistence type="predicted"/>
<gene>
    <name evidence="1" type="ORF">N8T08_008926</name>
</gene>
<protein>
    <submittedName>
        <fullName evidence="1">Uncharacterized protein</fullName>
    </submittedName>
</protein>
<dbReference type="EMBL" id="JAOPJF010000061">
    <property type="protein sequence ID" value="KAK1141662.1"/>
    <property type="molecule type" value="Genomic_DNA"/>
</dbReference>
<evidence type="ECO:0000313" key="2">
    <source>
        <dbReference type="Proteomes" id="UP001177260"/>
    </source>
</evidence>
<accession>A0ACC3AUZ2</accession>
<keyword evidence="2" id="KW-1185">Reference proteome</keyword>
<name>A0ACC3AUZ2_9EURO</name>
<organism evidence="1 2">
    <name type="scientific">Aspergillus melleus</name>
    <dbReference type="NCBI Taxonomy" id="138277"/>
    <lineage>
        <taxon>Eukaryota</taxon>
        <taxon>Fungi</taxon>
        <taxon>Dikarya</taxon>
        <taxon>Ascomycota</taxon>
        <taxon>Pezizomycotina</taxon>
        <taxon>Eurotiomycetes</taxon>
        <taxon>Eurotiomycetidae</taxon>
        <taxon>Eurotiales</taxon>
        <taxon>Aspergillaceae</taxon>
        <taxon>Aspergillus</taxon>
        <taxon>Aspergillus subgen. Circumdati</taxon>
    </lineage>
</organism>
<dbReference type="Proteomes" id="UP001177260">
    <property type="component" value="Unassembled WGS sequence"/>
</dbReference>
<sequence length="139" mass="15584">MPPQESLTTHLPTLTPHSLHRATTHPFLQRAGQGTLAKPVLEQWLSQDRLYAQSYIRFIGLLLSKIRFPAKPHSQTQLQSASLESRISSTLIDALVNIRREIEFFEVTAAAYGLDLSASTPTPAGEEEEEEGEEEEEEE</sequence>
<evidence type="ECO:0000313" key="1">
    <source>
        <dbReference type="EMBL" id="KAK1141662.1"/>
    </source>
</evidence>
<comment type="caution">
    <text evidence="1">The sequence shown here is derived from an EMBL/GenBank/DDBJ whole genome shotgun (WGS) entry which is preliminary data.</text>
</comment>
<feature type="non-terminal residue" evidence="1">
    <location>
        <position position="139"/>
    </location>
</feature>
<reference evidence="1 2" key="1">
    <citation type="journal article" date="2023" name="ACS Omega">
        <title>Identification of the Neoaspergillic Acid Biosynthesis Gene Cluster by Establishing an In Vitro CRISPR-Ribonucleoprotein Genetic System in Aspergillus melleus.</title>
        <authorList>
            <person name="Yuan B."/>
            <person name="Grau M.F."/>
            <person name="Murata R.M."/>
            <person name="Torok T."/>
            <person name="Venkateswaran K."/>
            <person name="Stajich J.E."/>
            <person name="Wang C.C.C."/>
        </authorList>
    </citation>
    <scope>NUCLEOTIDE SEQUENCE [LARGE SCALE GENOMIC DNA]</scope>
    <source>
        <strain evidence="1 2">IMV 1140</strain>
    </source>
</reference>